<keyword evidence="2" id="KW-1185">Reference proteome</keyword>
<evidence type="ECO:0000313" key="1">
    <source>
        <dbReference type="EMBL" id="KAJ9123666.1"/>
    </source>
</evidence>
<organism evidence="1 2">
    <name type="scientific">Naganishia onofrii</name>
    <dbReference type="NCBI Taxonomy" id="1851511"/>
    <lineage>
        <taxon>Eukaryota</taxon>
        <taxon>Fungi</taxon>
        <taxon>Dikarya</taxon>
        <taxon>Basidiomycota</taxon>
        <taxon>Agaricomycotina</taxon>
        <taxon>Tremellomycetes</taxon>
        <taxon>Filobasidiales</taxon>
        <taxon>Filobasidiaceae</taxon>
        <taxon>Naganishia</taxon>
    </lineage>
</organism>
<proteinExistence type="predicted"/>
<dbReference type="EMBL" id="JASBWV010000011">
    <property type="protein sequence ID" value="KAJ9123666.1"/>
    <property type="molecule type" value="Genomic_DNA"/>
</dbReference>
<gene>
    <name evidence="1" type="ORF">QFC24_003437</name>
</gene>
<protein>
    <submittedName>
        <fullName evidence="1">Uncharacterized protein</fullName>
    </submittedName>
</protein>
<reference evidence="1" key="1">
    <citation type="submission" date="2023-04" db="EMBL/GenBank/DDBJ databases">
        <title>Draft Genome sequencing of Naganishia species isolated from polar environments using Oxford Nanopore Technology.</title>
        <authorList>
            <person name="Leo P."/>
            <person name="Venkateswaran K."/>
        </authorList>
    </citation>
    <scope>NUCLEOTIDE SEQUENCE</scope>
    <source>
        <strain evidence="1">DBVPG 5303</strain>
    </source>
</reference>
<dbReference type="Proteomes" id="UP001234202">
    <property type="component" value="Unassembled WGS sequence"/>
</dbReference>
<name>A0ACC2XJ53_9TREE</name>
<evidence type="ECO:0000313" key="2">
    <source>
        <dbReference type="Proteomes" id="UP001234202"/>
    </source>
</evidence>
<accession>A0ACC2XJ53</accession>
<sequence>MAKVPSHPGFEFKVDPELNIDTSNDLNWAYRHLVNENAHFAQGQLKKSETQVGRQMGNRLEVLLNALANQYNGTEAVLKEYRHVLDLDTKAARYHPIGEAEWWWEDAEIQDIVVEYILKPISPQGDTAIRRAREEEEAQSEYRRLGDDGEVAGTGSFFGSSQ</sequence>
<comment type="caution">
    <text evidence="1">The sequence shown here is derived from an EMBL/GenBank/DDBJ whole genome shotgun (WGS) entry which is preliminary data.</text>
</comment>